<dbReference type="AlphaFoldDB" id="A0A4R0P662"/>
<dbReference type="RefSeq" id="WP_131571335.1">
    <property type="nucleotide sequence ID" value="NZ_JAINFK010000008.1"/>
</dbReference>
<sequence length="74" mass="7864">MAEDYPSGTAETGADMDYPEHERTYGMFIAMSKWGVIACVALLIAMAFGFFAGGGLFGGVIAFAALIILAYFIL</sequence>
<dbReference type="InterPro" id="IPR036596">
    <property type="entry name" value="Cyt-C_aa3_sf"/>
</dbReference>
<evidence type="ECO:0000313" key="3">
    <source>
        <dbReference type="EMBL" id="TCD11388.1"/>
    </source>
</evidence>
<dbReference type="EMBL" id="SJST01000009">
    <property type="protein sequence ID" value="TCD11388.1"/>
    <property type="molecule type" value="Genomic_DNA"/>
</dbReference>
<organism evidence="3 4">
    <name type="scientific">Oricola cellulosilytica</name>
    <dbReference type="NCBI Taxonomy" id="1429082"/>
    <lineage>
        <taxon>Bacteria</taxon>
        <taxon>Pseudomonadati</taxon>
        <taxon>Pseudomonadota</taxon>
        <taxon>Alphaproteobacteria</taxon>
        <taxon>Hyphomicrobiales</taxon>
        <taxon>Ahrensiaceae</taxon>
        <taxon>Oricola</taxon>
    </lineage>
</organism>
<dbReference type="SUPFAM" id="SSF81469">
    <property type="entry name" value="Bacterial aa3 type cytochrome c oxidase subunit IV"/>
    <property type="match status" value="1"/>
</dbReference>
<evidence type="ECO:0000256" key="1">
    <source>
        <dbReference type="SAM" id="Phobius"/>
    </source>
</evidence>
<proteinExistence type="predicted"/>
<evidence type="ECO:0000259" key="2">
    <source>
        <dbReference type="Pfam" id="PF07835"/>
    </source>
</evidence>
<dbReference type="OrthoDB" id="9812071at2"/>
<keyword evidence="1" id="KW-0812">Transmembrane</keyword>
<keyword evidence="4" id="KW-1185">Reference proteome</keyword>
<dbReference type="Proteomes" id="UP000291301">
    <property type="component" value="Unassembled WGS sequence"/>
</dbReference>
<keyword evidence="1" id="KW-0472">Membrane</keyword>
<dbReference type="Pfam" id="PF07835">
    <property type="entry name" value="COX4_pro_2"/>
    <property type="match status" value="1"/>
</dbReference>
<feature type="transmembrane region" description="Helical" evidence="1">
    <location>
        <begin position="55"/>
        <end position="73"/>
    </location>
</feature>
<feature type="transmembrane region" description="Helical" evidence="1">
    <location>
        <begin position="25"/>
        <end position="48"/>
    </location>
</feature>
<protein>
    <submittedName>
        <fullName evidence="3">Aa3-type cytochrome c oxidase subunit IV</fullName>
    </submittedName>
</protein>
<dbReference type="Gene3D" id="1.20.5.160">
    <property type="entry name" value="Bacterial aa3 type cytochrome c oxidase subunit IV"/>
    <property type="match status" value="1"/>
</dbReference>
<keyword evidence="1" id="KW-1133">Transmembrane helix</keyword>
<accession>A0A4R0P662</accession>
<feature type="domain" description="Cytochrome c oxidase subunit IV bacterial aa3 type" evidence="2">
    <location>
        <begin position="7"/>
        <end position="50"/>
    </location>
</feature>
<dbReference type="InterPro" id="IPR012422">
    <property type="entry name" value="Cyt_c_oxidase_su4_bac-aa3"/>
</dbReference>
<evidence type="ECO:0000313" key="4">
    <source>
        <dbReference type="Proteomes" id="UP000291301"/>
    </source>
</evidence>
<name>A0A4R0P662_9HYPH</name>
<comment type="caution">
    <text evidence="3">The sequence shown here is derived from an EMBL/GenBank/DDBJ whole genome shotgun (WGS) entry which is preliminary data.</text>
</comment>
<gene>
    <name evidence="3" type="ORF">E0D97_16920</name>
</gene>
<reference evidence="3 4" key="1">
    <citation type="journal article" date="2015" name="Antonie Van Leeuwenhoek">
        <title>Oricola cellulosilytica gen. nov., sp. nov., a cellulose-degrading bacterium of the family Phyllobacteriaceae isolated from surface seashore water, and emended descriptions of Mesorhizobium loti and Phyllobacterium myrsinacearum.</title>
        <authorList>
            <person name="Hameed A."/>
            <person name="Shahina M."/>
            <person name="Lai W.A."/>
            <person name="Lin S.Y."/>
            <person name="Young L.S."/>
            <person name="Liu Y.C."/>
            <person name="Hsu Y.H."/>
            <person name="Young C.C."/>
        </authorList>
    </citation>
    <scope>NUCLEOTIDE SEQUENCE [LARGE SCALE GENOMIC DNA]</scope>
    <source>
        <strain evidence="3 4">KCTC 52183</strain>
    </source>
</reference>